<dbReference type="InterPro" id="IPR029052">
    <property type="entry name" value="Metallo-depent_PP-like"/>
</dbReference>
<dbReference type="EMBL" id="UFTA01000002">
    <property type="protein sequence ID" value="SUU93366.1"/>
    <property type="molecule type" value="Genomic_DNA"/>
</dbReference>
<dbReference type="GO" id="GO:0016788">
    <property type="term" value="F:hydrolase activity, acting on ester bonds"/>
    <property type="evidence" value="ECO:0007669"/>
    <property type="project" value="TreeGrafter"/>
</dbReference>
<dbReference type="OrthoDB" id="9816081at2"/>
<evidence type="ECO:0000313" key="5">
    <source>
        <dbReference type="Proteomes" id="UP000255124"/>
    </source>
</evidence>
<evidence type="ECO:0000313" key="2">
    <source>
        <dbReference type="EMBL" id="PKZ15259.1"/>
    </source>
</evidence>
<dbReference type="PANTHER" id="PTHR32440:SF11">
    <property type="entry name" value="METALLOPHOSPHOESTERASE DOMAIN-CONTAINING PROTEIN"/>
    <property type="match status" value="1"/>
</dbReference>
<dbReference type="RefSeq" id="WP_101540792.1">
    <property type="nucleotide sequence ID" value="NZ_PKGS01000007.1"/>
</dbReference>
<dbReference type="CDD" id="cd07383">
    <property type="entry name" value="MPP_Dcr2"/>
    <property type="match status" value="1"/>
</dbReference>
<dbReference type="InterPro" id="IPR004843">
    <property type="entry name" value="Calcineurin-like_PHP"/>
</dbReference>
<dbReference type="Proteomes" id="UP000234335">
    <property type="component" value="Unassembled WGS sequence"/>
</dbReference>
<sequence length="292" mass="33620">MEFKNNTFKIVQFTDTHFGNLPHHEDDIKTFSLIDKVLRDEKPDLIVHTGDIMWSDGVKDSDKVFQIVMEYFNKYNTPLAITFGNHDSEEGITRSELREIYDKIITNKPEKKDSFIIDDKENYVIPLSENGKELAYLYFIDSGADDRLGFGTYEWVLPEQVEWFRKTSDKYKKNDGVKRGIVFQHIPLPEYWQSKENILSGVQEETNEEISAPKINTGLFANMLLNGETWGMIVGHDHENNFDSTLYGIHLAYANSSGFQAYGDVPKGATVIEITKEPFAIKTRNIQIDADR</sequence>
<dbReference type="Pfam" id="PF00149">
    <property type="entry name" value="Metallophos"/>
    <property type="match status" value="1"/>
</dbReference>
<proteinExistence type="predicted"/>
<organism evidence="2 4">
    <name type="scientific">Anaerococcus octavius</name>
    <dbReference type="NCBI Taxonomy" id="54007"/>
    <lineage>
        <taxon>Bacteria</taxon>
        <taxon>Bacillati</taxon>
        <taxon>Bacillota</taxon>
        <taxon>Tissierellia</taxon>
        <taxon>Tissierellales</taxon>
        <taxon>Peptoniphilaceae</taxon>
        <taxon>Anaerococcus</taxon>
    </lineage>
</organism>
<dbReference type="AlphaFoldDB" id="A0A2I1M573"/>
<keyword evidence="4" id="KW-1185">Reference proteome</keyword>
<evidence type="ECO:0000313" key="3">
    <source>
        <dbReference type="EMBL" id="SUU93366.1"/>
    </source>
</evidence>
<evidence type="ECO:0000259" key="1">
    <source>
        <dbReference type="Pfam" id="PF00149"/>
    </source>
</evidence>
<dbReference type="Gene3D" id="3.60.21.10">
    <property type="match status" value="1"/>
</dbReference>
<reference evidence="2 4" key="1">
    <citation type="submission" date="2017-12" db="EMBL/GenBank/DDBJ databases">
        <title>Phylogenetic diversity of female urinary microbiome.</title>
        <authorList>
            <person name="Thomas-White K."/>
            <person name="Wolfe A.J."/>
        </authorList>
    </citation>
    <scope>NUCLEOTIDE SEQUENCE [LARGE SCALE GENOMIC DNA]</scope>
    <source>
        <strain evidence="2 4">UMB0119</strain>
    </source>
</reference>
<name>A0A2I1M573_9FIRM</name>
<feature type="domain" description="Calcineurin-like phosphoesterase" evidence="1">
    <location>
        <begin position="8"/>
        <end position="207"/>
    </location>
</feature>
<dbReference type="GO" id="GO:0005737">
    <property type="term" value="C:cytoplasm"/>
    <property type="evidence" value="ECO:0007669"/>
    <property type="project" value="TreeGrafter"/>
</dbReference>
<dbReference type="PANTHER" id="PTHR32440">
    <property type="entry name" value="PHOSPHATASE DCR2-RELATED-RELATED"/>
    <property type="match status" value="1"/>
</dbReference>
<dbReference type="EMBL" id="PKGS01000007">
    <property type="protein sequence ID" value="PKZ15259.1"/>
    <property type="molecule type" value="Genomic_DNA"/>
</dbReference>
<accession>A0A2I1M573</accession>
<dbReference type="SUPFAM" id="SSF56300">
    <property type="entry name" value="Metallo-dependent phosphatases"/>
    <property type="match status" value="1"/>
</dbReference>
<protein>
    <submittedName>
        <fullName evidence="3">Calcineurin-like phosphoesterase</fullName>
    </submittedName>
    <submittedName>
        <fullName evidence="2">Serine/threonine protein phosphatase</fullName>
    </submittedName>
</protein>
<reference evidence="3 5" key="2">
    <citation type="submission" date="2018-06" db="EMBL/GenBank/DDBJ databases">
        <authorList>
            <consortium name="Pathogen Informatics"/>
            <person name="Doyle S."/>
        </authorList>
    </citation>
    <scope>NUCLEOTIDE SEQUENCE [LARGE SCALE GENOMIC DNA]</scope>
    <source>
        <strain evidence="3 5">NCTC9810</strain>
    </source>
</reference>
<dbReference type="Proteomes" id="UP000255124">
    <property type="component" value="Unassembled WGS sequence"/>
</dbReference>
<evidence type="ECO:0000313" key="4">
    <source>
        <dbReference type="Proteomes" id="UP000234335"/>
    </source>
</evidence>
<gene>
    <name evidence="2" type="ORF">CYJ34_08185</name>
    <name evidence="3" type="ORF">NCTC9810_01722</name>
</gene>